<proteinExistence type="predicted"/>
<dbReference type="AlphaFoldDB" id="A0A0F9KDJ3"/>
<sequence>MLNRFKRINRSVLRPMLYQVCKCRGKIVRATQVWGSFGVNDNNNKRILLKNVSVEKISVDHVWVKAKELNNKYKFRKGLIIFFNALIHPYQKINGVVGIGLFDLKNIEIS</sequence>
<feature type="non-terminal residue" evidence="1">
    <location>
        <position position="110"/>
    </location>
</feature>
<reference evidence="1" key="1">
    <citation type="journal article" date="2015" name="Nature">
        <title>Complex archaea that bridge the gap between prokaryotes and eukaryotes.</title>
        <authorList>
            <person name="Spang A."/>
            <person name="Saw J.H."/>
            <person name="Jorgensen S.L."/>
            <person name="Zaremba-Niedzwiedzka K."/>
            <person name="Martijn J."/>
            <person name="Lind A.E."/>
            <person name="van Eijk R."/>
            <person name="Schleper C."/>
            <person name="Guy L."/>
            <person name="Ettema T.J."/>
        </authorList>
    </citation>
    <scope>NUCLEOTIDE SEQUENCE</scope>
</reference>
<evidence type="ECO:0000313" key="1">
    <source>
        <dbReference type="EMBL" id="KKM80033.1"/>
    </source>
</evidence>
<dbReference type="EMBL" id="LAZR01008243">
    <property type="protein sequence ID" value="KKM80033.1"/>
    <property type="molecule type" value="Genomic_DNA"/>
</dbReference>
<gene>
    <name evidence="1" type="ORF">LCGC14_1343910</name>
</gene>
<comment type="caution">
    <text evidence="1">The sequence shown here is derived from an EMBL/GenBank/DDBJ whole genome shotgun (WGS) entry which is preliminary data.</text>
</comment>
<protein>
    <submittedName>
        <fullName evidence="1">Uncharacterized protein</fullName>
    </submittedName>
</protein>
<organism evidence="1">
    <name type="scientific">marine sediment metagenome</name>
    <dbReference type="NCBI Taxonomy" id="412755"/>
    <lineage>
        <taxon>unclassified sequences</taxon>
        <taxon>metagenomes</taxon>
        <taxon>ecological metagenomes</taxon>
    </lineage>
</organism>
<name>A0A0F9KDJ3_9ZZZZ</name>
<accession>A0A0F9KDJ3</accession>